<feature type="region of interest" description="Disordered" evidence="1">
    <location>
        <begin position="88"/>
        <end position="123"/>
    </location>
</feature>
<dbReference type="EMBL" id="KN825581">
    <property type="protein sequence ID" value="KIK84152.1"/>
    <property type="molecule type" value="Genomic_DNA"/>
</dbReference>
<dbReference type="OrthoDB" id="2682516at2759"/>
<name>A0A0D0CMR2_9AGAM</name>
<sequence>MRYSSEYTHFYRTLHARSLPTTSPVLSTQQTPPPEVYFPPHIFFSQNPSSPPTSNCLLKTITSKAPTRPSRSHCLASALNQGTATTLLTQPASSPSSSLVQPTKPSKKPRTTPADTNPLLHPSPLHPACKARDHLLLWAPIKLCSAPDSKTTLSQNDIQCIYDVIVDAWVDSMKETYGSGLLTFHIFCDNRNILESECAPTIPSIISFLSVFISTLTGSYSGSAISNYINGVRAWHTVHGLDWALNSTETNAFLKAEMLLAPPQSKRPPREPYTMDLLVSICNHLNLSSPLHSAVFTCLTSTFYATACMGELTTKTLLSFDPLSHIKPSDV</sequence>
<feature type="compositionally biased region" description="Polar residues" evidence="1">
    <location>
        <begin position="88"/>
        <end position="101"/>
    </location>
</feature>
<dbReference type="Proteomes" id="UP000054538">
    <property type="component" value="Unassembled WGS sequence"/>
</dbReference>
<gene>
    <name evidence="2" type="ORF">PAXRUDRAFT_152959</name>
</gene>
<reference evidence="3" key="2">
    <citation type="submission" date="2015-01" db="EMBL/GenBank/DDBJ databases">
        <title>Evolutionary Origins and Diversification of the Mycorrhizal Mutualists.</title>
        <authorList>
            <consortium name="DOE Joint Genome Institute"/>
            <consortium name="Mycorrhizal Genomics Consortium"/>
            <person name="Kohler A."/>
            <person name="Kuo A."/>
            <person name="Nagy L.G."/>
            <person name="Floudas D."/>
            <person name="Copeland A."/>
            <person name="Barry K.W."/>
            <person name="Cichocki N."/>
            <person name="Veneault-Fourrey C."/>
            <person name="LaButti K."/>
            <person name="Lindquist E.A."/>
            <person name="Lipzen A."/>
            <person name="Lundell T."/>
            <person name="Morin E."/>
            <person name="Murat C."/>
            <person name="Riley R."/>
            <person name="Ohm R."/>
            <person name="Sun H."/>
            <person name="Tunlid A."/>
            <person name="Henrissat B."/>
            <person name="Grigoriev I.V."/>
            <person name="Hibbett D.S."/>
            <person name="Martin F."/>
        </authorList>
    </citation>
    <scope>NUCLEOTIDE SEQUENCE [LARGE SCALE GENOMIC DNA]</scope>
    <source>
        <strain evidence="3">Ve08.2h10</strain>
    </source>
</reference>
<dbReference type="STRING" id="930991.A0A0D0CMR2"/>
<dbReference type="HOGENOM" id="CLU_839640_0_0_1"/>
<proteinExistence type="predicted"/>
<keyword evidence="3" id="KW-1185">Reference proteome</keyword>
<evidence type="ECO:0000313" key="2">
    <source>
        <dbReference type="EMBL" id="KIK84152.1"/>
    </source>
</evidence>
<reference evidence="2 3" key="1">
    <citation type="submission" date="2014-04" db="EMBL/GenBank/DDBJ databases">
        <authorList>
            <consortium name="DOE Joint Genome Institute"/>
            <person name="Kuo A."/>
            <person name="Kohler A."/>
            <person name="Jargeat P."/>
            <person name="Nagy L.G."/>
            <person name="Floudas D."/>
            <person name="Copeland A."/>
            <person name="Barry K.W."/>
            <person name="Cichocki N."/>
            <person name="Veneault-Fourrey C."/>
            <person name="LaButti K."/>
            <person name="Lindquist E.A."/>
            <person name="Lipzen A."/>
            <person name="Lundell T."/>
            <person name="Morin E."/>
            <person name="Murat C."/>
            <person name="Sun H."/>
            <person name="Tunlid A."/>
            <person name="Henrissat B."/>
            <person name="Grigoriev I.V."/>
            <person name="Hibbett D.S."/>
            <person name="Martin F."/>
            <person name="Nordberg H.P."/>
            <person name="Cantor M.N."/>
            <person name="Hua S.X."/>
        </authorList>
    </citation>
    <scope>NUCLEOTIDE SEQUENCE [LARGE SCALE GENOMIC DNA]</scope>
    <source>
        <strain evidence="2 3">Ve08.2h10</strain>
    </source>
</reference>
<protein>
    <submittedName>
        <fullName evidence="2">Uncharacterized protein</fullName>
    </submittedName>
</protein>
<evidence type="ECO:0000313" key="3">
    <source>
        <dbReference type="Proteomes" id="UP000054538"/>
    </source>
</evidence>
<evidence type="ECO:0000256" key="1">
    <source>
        <dbReference type="SAM" id="MobiDB-lite"/>
    </source>
</evidence>
<accession>A0A0D0CMR2</accession>
<organism evidence="2 3">
    <name type="scientific">Paxillus rubicundulus Ve08.2h10</name>
    <dbReference type="NCBI Taxonomy" id="930991"/>
    <lineage>
        <taxon>Eukaryota</taxon>
        <taxon>Fungi</taxon>
        <taxon>Dikarya</taxon>
        <taxon>Basidiomycota</taxon>
        <taxon>Agaricomycotina</taxon>
        <taxon>Agaricomycetes</taxon>
        <taxon>Agaricomycetidae</taxon>
        <taxon>Boletales</taxon>
        <taxon>Paxilineae</taxon>
        <taxon>Paxillaceae</taxon>
        <taxon>Paxillus</taxon>
    </lineage>
</organism>
<dbReference type="InParanoid" id="A0A0D0CMR2"/>
<dbReference type="AlphaFoldDB" id="A0A0D0CMR2"/>